<dbReference type="EMBL" id="MCGE01000006">
    <property type="protein sequence ID" value="ORZ20577.1"/>
    <property type="molecule type" value="Genomic_DNA"/>
</dbReference>
<evidence type="ECO:0000256" key="5">
    <source>
        <dbReference type="SAM" id="MobiDB-lite"/>
    </source>
</evidence>
<feature type="compositionally biased region" description="Polar residues" evidence="5">
    <location>
        <begin position="283"/>
        <end position="306"/>
    </location>
</feature>
<comment type="subcellular location">
    <subcellularLocation>
        <location evidence="1">Nucleus</location>
    </subcellularLocation>
</comment>
<feature type="compositionally biased region" description="Polar residues" evidence="5">
    <location>
        <begin position="228"/>
        <end position="247"/>
    </location>
</feature>
<dbReference type="GO" id="GO:0005634">
    <property type="term" value="C:nucleus"/>
    <property type="evidence" value="ECO:0007669"/>
    <property type="project" value="UniProtKB-SubCell"/>
</dbReference>
<feature type="domain" description="Velvet" evidence="6">
    <location>
        <begin position="1"/>
        <end position="134"/>
    </location>
</feature>
<proteinExistence type="predicted"/>
<organism evidence="7 8">
    <name type="scientific">Absidia repens</name>
    <dbReference type="NCBI Taxonomy" id="90262"/>
    <lineage>
        <taxon>Eukaryota</taxon>
        <taxon>Fungi</taxon>
        <taxon>Fungi incertae sedis</taxon>
        <taxon>Mucoromycota</taxon>
        <taxon>Mucoromycotina</taxon>
        <taxon>Mucoromycetes</taxon>
        <taxon>Mucorales</taxon>
        <taxon>Cunninghamellaceae</taxon>
        <taxon>Absidia</taxon>
    </lineage>
</organism>
<dbReference type="AlphaFoldDB" id="A0A1X2IQP5"/>
<sequence>MKWPHCSSEDTKMRLQSPFYFLVANIVDTENNDQLLLPAHNYLSGTTVSSLYRLRDLDNQDGGFYVFGDLSVKKNGTFKLQFSLFEIVEDGVRNQKTLLSEPFTVYLPKHFPGPLEATFLSRTFSDQGVKMRIRKEHRLQSTATRKRKTAPPHTSPDINNSENTCETIKRPTMDQMTSKRKTITPSYAPPQSHQVHFGKFGSSPLLPPITMGDTNNKIQQYHGLATSHGDNTSSLPQKVYPSPQSSTETKEQPISRSPYHHLSTPPSPTYTYPSPSMKKDDQPSSSLPHCFSNTPSHSFVLSSPRQPVSPPPTSSVFHSPPAPPLFYQQDHVWGSKLPPLRAIMTSNTTIDHQDDMAMHKRSFWQLPPIQFQ</sequence>
<feature type="compositionally biased region" description="Polar residues" evidence="5">
    <location>
        <begin position="156"/>
        <end position="166"/>
    </location>
</feature>
<gene>
    <name evidence="7" type="ORF">BCR42DRAFT_409083</name>
</gene>
<keyword evidence="4" id="KW-0539">Nucleus</keyword>
<accession>A0A1X2IQP5</accession>
<evidence type="ECO:0000259" key="6">
    <source>
        <dbReference type="PROSITE" id="PS51821"/>
    </source>
</evidence>
<dbReference type="PANTHER" id="PTHR33572">
    <property type="entry name" value="SPORE DEVELOPMENT REGULATOR VOSA"/>
    <property type="match status" value="1"/>
</dbReference>
<feature type="compositionally biased region" description="Polar residues" evidence="5">
    <location>
        <begin position="183"/>
        <end position="194"/>
    </location>
</feature>
<feature type="region of interest" description="Disordered" evidence="5">
    <location>
        <begin position="136"/>
        <end position="201"/>
    </location>
</feature>
<evidence type="ECO:0000256" key="1">
    <source>
        <dbReference type="ARBA" id="ARBA00004123"/>
    </source>
</evidence>
<dbReference type="STRING" id="90262.A0A1X2IQP5"/>
<dbReference type="Proteomes" id="UP000193560">
    <property type="component" value="Unassembled WGS sequence"/>
</dbReference>
<keyword evidence="3" id="KW-0804">Transcription</keyword>
<dbReference type="InterPro" id="IPR021740">
    <property type="entry name" value="Velvet"/>
</dbReference>
<keyword evidence="2" id="KW-0805">Transcription regulation</keyword>
<keyword evidence="8" id="KW-1185">Reference proteome</keyword>
<evidence type="ECO:0000256" key="3">
    <source>
        <dbReference type="ARBA" id="ARBA00023163"/>
    </source>
</evidence>
<evidence type="ECO:0000256" key="2">
    <source>
        <dbReference type="ARBA" id="ARBA00023015"/>
    </source>
</evidence>
<evidence type="ECO:0000313" key="7">
    <source>
        <dbReference type="EMBL" id="ORZ20577.1"/>
    </source>
</evidence>
<evidence type="ECO:0000313" key="8">
    <source>
        <dbReference type="Proteomes" id="UP000193560"/>
    </source>
</evidence>
<dbReference type="OrthoDB" id="5599552at2759"/>
<dbReference type="PROSITE" id="PS51821">
    <property type="entry name" value="VELVET"/>
    <property type="match status" value="1"/>
</dbReference>
<feature type="region of interest" description="Disordered" evidence="5">
    <location>
        <begin position="224"/>
        <end position="321"/>
    </location>
</feature>
<dbReference type="Gene3D" id="2.60.40.3960">
    <property type="entry name" value="Velvet domain"/>
    <property type="match status" value="1"/>
</dbReference>
<dbReference type="PANTHER" id="PTHR33572:SF18">
    <property type="entry name" value="SPORE DEVELOPMENT REGULATOR VOSA"/>
    <property type="match status" value="1"/>
</dbReference>
<dbReference type="InterPro" id="IPR037525">
    <property type="entry name" value="Velvet_dom"/>
</dbReference>
<dbReference type="InterPro" id="IPR038491">
    <property type="entry name" value="Velvet_dom_sf"/>
</dbReference>
<dbReference type="Pfam" id="PF11754">
    <property type="entry name" value="Velvet"/>
    <property type="match status" value="1"/>
</dbReference>
<reference evidence="7 8" key="1">
    <citation type="submission" date="2016-07" db="EMBL/GenBank/DDBJ databases">
        <title>Pervasive Adenine N6-methylation of Active Genes in Fungi.</title>
        <authorList>
            <consortium name="DOE Joint Genome Institute"/>
            <person name="Mondo S.J."/>
            <person name="Dannebaum R.O."/>
            <person name="Kuo R.C."/>
            <person name="Labutti K."/>
            <person name="Haridas S."/>
            <person name="Kuo A."/>
            <person name="Salamov A."/>
            <person name="Ahrendt S.R."/>
            <person name="Lipzen A."/>
            <person name="Sullivan W."/>
            <person name="Andreopoulos W.B."/>
            <person name="Clum A."/>
            <person name="Lindquist E."/>
            <person name="Daum C."/>
            <person name="Ramamoorthy G.K."/>
            <person name="Gryganskyi A."/>
            <person name="Culley D."/>
            <person name="Magnuson J.K."/>
            <person name="James T.Y."/>
            <person name="O'Malley M.A."/>
            <person name="Stajich J.E."/>
            <person name="Spatafora J.W."/>
            <person name="Visel A."/>
            <person name="Grigoriev I.V."/>
        </authorList>
    </citation>
    <scope>NUCLEOTIDE SEQUENCE [LARGE SCALE GENOMIC DNA]</scope>
    <source>
        <strain evidence="7 8">NRRL 1336</strain>
    </source>
</reference>
<protein>
    <submittedName>
        <fullName evidence="7">Velvet factor-domain-containing protein</fullName>
    </submittedName>
</protein>
<comment type="caution">
    <text evidence="7">The sequence shown here is derived from an EMBL/GenBank/DDBJ whole genome shotgun (WGS) entry which is preliminary data.</text>
</comment>
<evidence type="ECO:0000256" key="4">
    <source>
        <dbReference type="ARBA" id="ARBA00023242"/>
    </source>
</evidence>
<name>A0A1X2IQP5_9FUNG</name>